<evidence type="ECO:0000313" key="3">
    <source>
        <dbReference type="Proteomes" id="UP000285301"/>
    </source>
</evidence>
<keyword evidence="3" id="KW-1185">Reference proteome</keyword>
<gene>
    <name evidence="1" type="ORF">B4U79_03348</name>
    <name evidence="2" type="ORF">B4U79_03950</name>
</gene>
<comment type="caution">
    <text evidence="1">The sequence shown here is derived from an EMBL/GenBank/DDBJ whole genome shotgun (WGS) entry which is preliminary data.</text>
</comment>
<protein>
    <submittedName>
        <fullName evidence="1">Uncharacterized protein</fullName>
    </submittedName>
</protein>
<dbReference type="EMBL" id="NCKU01003118">
    <property type="protein sequence ID" value="RWS08140.1"/>
    <property type="molecule type" value="Genomic_DNA"/>
</dbReference>
<evidence type="ECO:0000313" key="1">
    <source>
        <dbReference type="EMBL" id="RWS08119.1"/>
    </source>
</evidence>
<dbReference type="Proteomes" id="UP000285301">
    <property type="component" value="Unassembled WGS sequence"/>
</dbReference>
<sequence>MPVLTHLIVHRLPTHHYVYHPAAPSPYLPGAPGLILPNPAAPLTPTHFFDYPPAAYPPPPHPYTNGFESAATYAPFHPQHHPGATIATATVAGAVAAAVSTTSSASAAGAPAVATVNQSHLFNV</sequence>
<proteinExistence type="predicted"/>
<evidence type="ECO:0000313" key="2">
    <source>
        <dbReference type="EMBL" id="RWS08140.1"/>
    </source>
</evidence>
<name>A0A3S3P9I0_9ACAR</name>
<reference evidence="1" key="2">
    <citation type="submission" date="2018-11" db="EMBL/GenBank/DDBJ databases">
        <title>Trombidioid mite genomics.</title>
        <authorList>
            <person name="Dong X."/>
        </authorList>
    </citation>
    <scope>NUCLEOTIDE SEQUENCE</scope>
    <source>
        <strain evidence="1">UoL-WK</strain>
    </source>
</reference>
<accession>A0A3S3P9I0</accession>
<dbReference type="EMBL" id="NCKU01003130">
    <property type="protein sequence ID" value="RWS08119.1"/>
    <property type="molecule type" value="Genomic_DNA"/>
</dbReference>
<organism evidence="1 3">
    <name type="scientific">Dinothrombium tinctorium</name>
    <dbReference type="NCBI Taxonomy" id="1965070"/>
    <lineage>
        <taxon>Eukaryota</taxon>
        <taxon>Metazoa</taxon>
        <taxon>Ecdysozoa</taxon>
        <taxon>Arthropoda</taxon>
        <taxon>Chelicerata</taxon>
        <taxon>Arachnida</taxon>
        <taxon>Acari</taxon>
        <taxon>Acariformes</taxon>
        <taxon>Trombidiformes</taxon>
        <taxon>Prostigmata</taxon>
        <taxon>Anystina</taxon>
        <taxon>Parasitengona</taxon>
        <taxon>Trombidioidea</taxon>
        <taxon>Trombidiidae</taxon>
        <taxon>Dinothrombium</taxon>
    </lineage>
</organism>
<reference evidence="1 3" key="1">
    <citation type="journal article" date="2018" name="Gigascience">
        <title>Genomes of trombidid mites reveal novel predicted allergens and laterally-transferred genes associated with secondary metabolism.</title>
        <authorList>
            <person name="Dong X."/>
            <person name="Chaisiri K."/>
            <person name="Xia D."/>
            <person name="Armstrong S.D."/>
            <person name="Fang Y."/>
            <person name="Donnelly M.J."/>
            <person name="Kadowaki T."/>
            <person name="McGarry J.W."/>
            <person name="Darby A.C."/>
            <person name="Makepeace B.L."/>
        </authorList>
    </citation>
    <scope>NUCLEOTIDE SEQUENCE [LARGE SCALE GENOMIC DNA]</scope>
    <source>
        <strain evidence="1">UoL-WK</strain>
    </source>
</reference>
<dbReference type="AlphaFoldDB" id="A0A3S3P9I0"/>